<sequence length="310" mass="33130">MGQGPERAVATRRVRRRSRAALTVRAAAVLTAAVVGVTGCDAVGGGSPDPSGSASKRTKPAPVWDTSPESVAAVGDSITRGFDACTVLSDCPEVSWATGSSAEVDSLAVRLLGKAEAAEHSWNYAVTGARMADLTGQMERAAARKPELVAVMVGANDACRATTSAMTSVADFRAQFEEAMGTLREKLPKAQVFVASIPDLKRLWSQGRTDPLGKQVWKLGICPSMLGDADALDSAATLRRNTVRDRVEDYNAVLRDVCAKDRRCRTDGGAVHEFRFGTDQLSHWDWFHPSVDGQARLAEIAYRAVTAKKP</sequence>
<protein>
    <submittedName>
        <fullName evidence="2">Uncharacterized protein</fullName>
    </submittedName>
</protein>
<accession>A0A086N3K5</accession>
<dbReference type="HOGENOM" id="CLU_1008041_0_0_11"/>
<evidence type="ECO:0000313" key="3">
    <source>
        <dbReference type="Proteomes" id="UP000029095"/>
    </source>
</evidence>
<gene>
    <name evidence="2" type="ORF">FM21_06300</name>
</gene>
<dbReference type="EMBL" id="JNFQ01000001">
    <property type="protein sequence ID" value="KFG75723.1"/>
    <property type="molecule type" value="Genomic_DNA"/>
</dbReference>
<proteinExistence type="predicted"/>
<dbReference type="Pfam" id="PF00657">
    <property type="entry name" value="Lipase_GDSL"/>
    <property type="match status" value="1"/>
</dbReference>
<reference evidence="2 3" key="1">
    <citation type="submission" date="2014-05" db="EMBL/GenBank/DDBJ databases">
        <title>Complete genome sequence of the Streptomyces mutabilis TRM45540.</title>
        <authorList>
            <person name="Luo X."/>
            <person name="Zhang L."/>
        </authorList>
    </citation>
    <scope>NUCLEOTIDE SEQUENCE [LARGE SCALE GENOMIC DNA]</scope>
    <source>
        <strain evidence="2 3">TRM45540</strain>
    </source>
</reference>
<dbReference type="AlphaFoldDB" id="A0A086N3K5"/>
<dbReference type="CDD" id="cd01832">
    <property type="entry name" value="SGNH_hydrolase_like_1"/>
    <property type="match status" value="1"/>
</dbReference>
<comment type="caution">
    <text evidence="2">The sequence shown here is derived from an EMBL/GenBank/DDBJ whole genome shotgun (WGS) entry which is preliminary data.</text>
</comment>
<dbReference type="PANTHER" id="PTHR21325:SF31">
    <property type="entry name" value="GH22081P-RELATED"/>
    <property type="match status" value="1"/>
</dbReference>
<dbReference type="InterPro" id="IPR038885">
    <property type="entry name" value="PLB1"/>
</dbReference>
<name>A0A086N3K5_9ACTN</name>
<evidence type="ECO:0000256" key="1">
    <source>
        <dbReference type="SAM" id="MobiDB-lite"/>
    </source>
</evidence>
<dbReference type="InterPro" id="IPR001087">
    <property type="entry name" value="GDSL"/>
</dbReference>
<dbReference type="Proteomes" id="UP000029095">
    <property type="component" value="Unassembled WGS sequence"/>
</dbReference>
<dbReference type="Gene3D" id="3.40.50.1110">
    <property type="entry name" value="SGNH hydrolase"/>
    <property type="match status" value="1"/>
</dbReference>
<feature type="region of interest" description="Disordered" evidence="1">
    <location>
        <begin position="45"/>
        <end position="67"/>
    </location>
</feature>
<dbReference type="STRING" id="1915400.FM21_06300"/>
<evidence type="ECO:0000313" key="2">
    <source>
        <dbReference type="EMBL" id="KFG75723.1"/>
    </source>
</evidence>
<dbReference type="SUPFAM" id="SSF52266">
    <property type="entry name" value="SGNH hydrolase"/>
    <property type="match status" value="1"/>
</dbReference>
<dbReference type="PANTHER" id="PTHR21325">
    <property type="entry name" value="PHOSPHOLIPASE B, PLB1"/>
    <property type="match status" value="1"/>
</dbReference>
<keyword evidence="3" id="KW-1185">Reference proteome</keyword>
<organism evidence="2 3">
    <name type="scientific">Streptomyces mutabilis</name>
    <dbReference type="NCBI Taxonomy" id="67332"/>
    <lineage>
        <taxon>Bacteria</taxon>
        <taxon>Bacillati</taxon>
        <taxon>Actinomycetota</taxon>
        <taxon>Actinomycetes</taxon>
        <taxon>Kitasatosporales</taxon>
        <taxon>Streptomycetaceae</taxon>
        <taxon>Streptomyces</taxon>
    </lineage>
</organism>
<dbReference type="GO" id="GO:0004620">
    <property type="term" value="F:phospholipase activity"/>
    <property type="evidence" value="ECO:0007669"/>
    <property type="project" value="InterPro"/>
</dbReference>
<dbReference type="RefSeq" id="WP_043373392.1">
    <property type="nucleotide sequence ID" value="NZ_KN039946.1"/>
</dbReference>
<dbReference type="InterPro" id="IPR036514">
    <property type="entry name" value="SGNH_hydro_sf"/>
</dbReference>